<dbReference type="InterPro" id="IPR029058">
    <property type="entry name" value="AB_hydrolase_fold"/>
</dbReference>
<dbReference type="GO" id="GO:0005737">
    <property type="term" value="C:cytoplasm"/>
    <property type="evidence" value="ECO:0007669"/>
    <property type="project" value="TreeGrafter"/>
</dbReference>
<gene>
    <name evidence="3" type="ORF">B0T16DRAFT_328162</name>
</gene>
<proteinExistence type="inferred from homology"/>
<evidence type="ECO:0000259" key="2">
    <source>
        <dbReference type="Pfam" id="PF02230"/>
    </source>
</evidence>
<name>A0AA39Y6C7_9PEZI</name>
<protein>
    <submittedName>
        <fullName evidence="3">Acyl-protein thioesterase</fullName>
    </submittedName>
</protein>
<sequence>MIRPALNCKTIDPKPGTSHTHTVIFLHGRGSTASRFERDIAITTDSQGRPLPELFPSFRWVLPESERRPMARYHGAESIQWFDTWDIHNLSDREELQLPGLRESVESIRAIVEAEAGLVGGDWNRIILAGISQGGAVAAHTLLNLDVPRLGGLMTFCSRMPFPGRSIAETRRVLGLEVNPVSDRAVLDTPILWQHCVDDPLVRIEYGRQLRDTFLAVGAKVTGKEYAEGGHWIQTPEGIEDAVAWLREHVVKKTGSGCTLV</sequence>
<dbReference type="InterPro" id="IPR050565">
    <property type="entry name" value="LYPA1-2/EST-like"/>
</dbReference>
<dbReference type="SUPFAM" id="SSF53474">
    <property type="entry name" value="alpha/beta-Hydrolases"/>
    <property type="match status" value="1"/>
</dbReference>
<dbReference type="Gene3D" id="3.40.50.1820">
    <property type="entry name" value="alpha/beta hydrolase"/>
    <property type="match status" value="1"/>
</dbReference>
<dbReference type="AlphaFoldDB" id="A0AA39Y6C7"/>
<comment type="similarity">
    <text evidence="1">Belongs to the AB hydrolase superfamily. AB hydrolase 2 family.</text>
</comment>
<evidence type="ECO:0000313" key="4">
    <source>
        <dbReference type="Proteomes" id="UP001174936"/>
    </source>
</evidence>
<comment type="caution">
    <text evidence="3">The sequence shown here is derived from an EMBL/GenBank/DDBJ whole genome shotgun (WGS) entry which is preliminary data.</text>
</comment>
<evidence type="ECO:0000313" key="3">
    <source>
        <dbReference type="EMBL" id="KAK0646873.1"/>
    </source>
</evidence>
<dbReference type="GO" id="GO:0052689">
    <property type="term" value="F:carboxylic ester hydrolase activity"/>
    <property type="evidence" value="ECO:0007669"/>
    <property type="project" value="TreeGrafter"/>
</dbReference>
<dbReference type="EMBL" id="JAULSV010000004">
    <property type="protein sequence ID" value="KAK0646873.1"/>
    <property type="molecule type" value="Genomic_DNA"/>
</dbReference>
<dbReference type="PANTHER" id="PTHR10655:SF63">
    <property type="entry name" value="PHOSPHOLIPASE_CARBOXYLESTERASE_THIOESTERASE DOMAIN-CONTAINING PROTEIN"/>
    <property type="match status" value="1"/>
</dbReference>
<dbReference type="InterPro" id="IPR003140">
    <property type="entry name" value="PLipase/COase/thioEstase"/>
</dbReference>
<accession>A0AA39Y6C7</accession>
<dbReference type="GO" id="GO:0008474">
    <property type="term" value="F:palmitoyl-(protein) hydrolase activity"/>
    <property type="evidence" value="ECO:0007669"/>
    <property type="project" value="TreeGrafter"/>
</dbReference>
<evidence type="ECO:0000256" key="1">
    <source>
        <dbReference type="ARBA" id="ARBA00006499"/>
    </source>
</evidence>
<dbReference type="PANTHER" id="PTHR10655">
    <property type="entry name" value="LYSOPHOSPHOLIPASE-RELATED"/>
    <property type="match status" value="1"/>
</dbReference>
<organism evidence="3 4">
    <name type="scientific">Cercophora newfieldiana</name>
    <dbReference type="NCBI Taxonomy" id="92897"/>
    <lineage>
        <taxon>Eukaryota</taxon>
        <taxon>Fungi</taxon>
        <taxon>Dikarya</taxon>
        <taxon>Ascomycota</taxon>
        <taxon>Pezizomycotina</taxon>
        <taxon>Sordariomycetes</taxon>
        <taxon>Sordariomycetidae</taxon>
        <taxon>Sordariales</taxon>
        <taxon>Lasiosphaeriaceae</taxon>
        <taxon>Cercophora</taxon>
    </lineage>
</organism>
<dbReference type="Pfam" id="PF02230">
    <property type="entry name" value="Abhydrolase_2"/>
    <property type="match status" value="1"/>
</dbReference>
<keyword evidence="4" id="KW-1185">Reference proteome</keyword>
<feature type="domain" description="Phospholipase/carboxylesterase/thioesterase" evidence="2">
    <location>
        <begin position="15"/>
        <end position="245"/>
    </location>
</feature>
<reference evidence="3" key="1">
    <citation type="submission" date="2023-06" db="EMBL/GenBank/DDBJ databases">
        <title>Genome-scale phylogeny and comparative genomics of the fungal order Sordariales.</title>
        <authorList>
            <consortium name="Lawrence Berkeley National Laboratory"/>
            <person name="Hensen N."/>
            <person name="Bonometti L."/>
            <person name="Westerberg I."/>
            <person name="Brannstrom I.O."/>
            <person name="Guillou S."/>
            <person name="Cros-Aarteil S."/>
            <person name="Calhoun S."/>
            <person name="Haridas S."/>
            <person name="Kuo A."/>
            <person name="Mondo S."/>
            <person name="Pangilinan J."/>
            <person name="Riley R."/>
            <person name="Labutti K."/>
            <person name="Andreopoulos B."/>
            <person name="Lipzen A."/>
            <person name="Chen C."/>
            <person name="Yanf M."/>
            <person name="Daum C."/>
            <person name="Ng V."/>
            <person name="Clum A."/>
            <person name="Steindorff A."/>
            <person name="Ohm R."/>
            <person name="Martin F."/>
            <person name="Silar P."/>
            <person name="Natvig D."/>
            <person name="Lalanne C."/>
            <person name="Gautier V."/>
            <person name="Ament-Velasquez S.L."/>
            <person name="Kruys A."/>
            <person name="Hutchinson M.I."/>
            <person name="Powell A.J."/>
            <person name="Barry K."/>
            <person name="Miller A.N."/>
            <person name="Grigoriev I.V."/>
            <person name="Debuchy R."/>
            <person name="Gladieux P."/>
            <person name="Thoren M.H."/>
            <person name="Johannesson H."/>
        </authorList>
    </citation>
    <scope>NUCLEOTIDE SEQUENCE</scope>
    <source>
        <strain evidence="3">SMH2532-1</strain>
    </source>
</reference>
<dbReference type="Proteomes" id="UP001174936">
    <property type="component" value="Unassembled WGS sequence"/>
</dbReference>